<evidence type="ECO:0000259" key="18">
    <source>
        <dbReference type="PROSITE" id="PS51864"/>
    </source>
</evidence>
<feature type="domain" description="C-type lectin" evidence="15">
    <location>
        <begin position="890"/>
        <end position="994"/>
    </location>
</feature>
<dbReference type="CDD" id="cd00033">
    <property type="entry name" value="CCP"/>
    <property type="match status" value="1"/>
</dbReference>
<evidence type="ECO:0000256" key="6">
    <source>
        <dbReference type="ARBA" id="ARBA00022801"/>
    </source>
</evidence>
<dbReference type="Pfam" id="PF01400">
    <property type="entry name" value="Astacin"/>
    <property type="match status" value="1"/>
</dbReference>
<dbReference type="InterPro" id="IPR000436">
    <property type="entry name" value="Sushi_SCR_CCP_dom"/>
</dbReference>
<dbReference type="InterPro" id="IPR018378">
    <property type="entry name" value="C-type_lectin_CS"/>
</dbReference>
<dbReference type="InterPro" id="IPR051663">
    <property type="entry name" value="CLec_Tetranectin-domain"/>
</dbReference>
<reference evidence="19 20" key="1">
    <citation type="submission" date="2019-01" db="EMBL/GenBank/DDBJ databases">
        <title>A draft genome assembly of the solar-powered sea slug Elysia chlorotica.</title>
        <authorList>
            <person name="Cai H."/>
            <person name="Li Q."/>
            <person name="Fang X."/>
            <person name="Li J."/>
            <person name="Curtis N.E."/>
            <person name="Altenburger A."/>
            <person name="Shibata T."/>
            <person name="Feng M."/>
            <person name="Maeda T."/>
            <person name="Schwartz J.A."/>
            <person name="Shigenobu S."/>
            <person name="Lundholm N."/>
            <person name="Nishiyama T."/>
            <person name="Yang H."/>
            <person name="Hasebe M."/>
            <person name="Li S."/>
            <person name="Pierce S.K."/>
            <person name="Wang J."/>
        </authorList>
    </citation>
    <scope>NUCLEOTIDE SEQUENCE [LARGE SCALE GENOMIC DNA]</scope>
    <source>
        <strain evidence="19">EC2010</strain>
        <tissue evidence="19">Whole organism of an adult</tissue>
    </source>
</reference>
<keyword evidence="6 12" id="KW-0378">Hydrolase</keyword>
<evidence type="ECO:0000256" key="10">
    <source>
        <dbReference type="PROSITE-ProRule" id="PRU00121"/>
    </source>
</evidence>
<keyword evidence="9" id="KW-1015">Disulfide bond</keyword>
<dbReference type="SUPFAM" id="SSF55486">
    <property type="entry name" value="Metalloproteases ('zincins'), catalytic domain"/>
    <property type="match status" value="1"/>
</dbReference>
<evidence type="ECO:0000256" key="5">
    <source>
        <dbReference type="ARBA" id="ARBA00022734"/>
    </source>
</evidence>
<dbReference type="SUPFAM" id="SSF56436">
    <property type="entry name" value="C-type lectin-like"/>
    <property type="match status" value="2"/>
</dbReference>
<keyword evidence="7 12" id="KW-0862">Zinc</keyword>
<dbReference type="OrthoDB" id="6131366at2759"/>
<keyword evidence="2 12" id="KW-0645">Protease</keyword>
<dbReference type="PANTHER" id="PTHR22799">
    <property type="entry name" value="TETRANECTIN-RELATED"/>
    <property type="match status" value="1"/>
</dbReference>
<comment type="cofactor">
    <cofactor evidence="12 13">
        <name>Zn(2+)</name>
        <dbReference type="ChEBI" id="CHEBI:29105"/>
    </cofactor>
    <text evidence="12 13">Binds 1 zinc ion per subunit.</text>
</comment>
<evidence type="ECO:0000313" key="19">
    <source>
        <dbReference type="EMBL" id="RUS71917.1"/>
    </source>
</evidence>
<dbReference type="InterPro" id="IPR024079">
    <property type="entry name" value="MetalloPept_cat_dom_sf"/>
</dbReference>
<dbReference type="SMART" id="SM00042">
    <property type="entry name" value="CUB"/>
    <property type="match status" value="1"/>
</dbReference>
<dbReference type="PROSITE" id="PS00615">
    <property type="entry name" value="C_TYPE_LECTIN_1"/>
    <property type="match status" value="2"/>
</dbReference>
<dbReference type="Gene3D" id="2.40.20.10">
    <property type="entry name" value="Plasminogen Kringle 4"/>
    <property type="match status" value="1"/>
</dbReference>
<keyword evidence="8 12" id="KW-0482">Metalloprotease</keyword>
<keyword evidence="1 10" id="KW-0420">Kringle</keyword>
<feature type="domain" description="C-type lectin" evidence="15">
    <location>
        <begin position="1124"/>
        <end position="1227"/>
    </location>
</feature>
<keyword evidence="4 13" id="KW-0732">Signal</keyword>
<dbReference type="PROSITE" id="PS50070">
    <property type="entry name" value="KRINGLE_2"/>
    <property type="match status" value="1"/>
</dbReference>
<protein>
    <recommendedName>
        <fullName evidence="13">Metalloendopeptidase</fullName>
        <ecNumber evidence="13">3.4.24.-</ecNumber>
    </recommendedName>
</protein>
<dbReference type="InterPro" id="IPR038178">
    <property type="entry name" value="Kringle_sf"/>
</dbReference>
<sequence>MLKGRGWARPLLLFITASSCMMRLGVATGNGADSDSTEAEGVVEQYLLAREAVEYELEDFYETAAPGDEPDLNSEAMENLRFAREHLYKAKLSAKDMADLMEGDPGLTIEQTSGKSLKRNRRSIRKRSIEIKPSRRWTKATVPYVFTETTDVAGQIEIIRSMRTFERFTCMRYVPWEETGGRTINTKLGLGHESYLTFVKGGGCWSFQGNIRKSVGGQKISCCGGVTCIHEIGHAMGEAHEHQSPNPDRNRMIRINFDGVEESKRGSYTQNSGTHIKSVGYDMSSYMHYAPWSFAVKGKKTFYKLFPELPHKNSYYYLMREVSLEHNCQDRCRDTPLTCENDGYLTLVDDKCSCKCIPGLDPSTGCTSVFQKDPEGIDFPEGQYAFPAHSSGCPDESFRLGSRTQINDGGNLKRKPFSTGVEVSEKKVEHKFCTKDLQSEDIIWPGANFCLYRRGGACPRGFTEGFIQFNDAPTNTTPNAQSGEMPDGTFGDDTRFEYCCSDTGFSSDELLLPSRKPFSLIKRRKQNCPKVRGMHYEVNTLRIGHAKDGGVQAVGGDHPMYREDRRNPGYWTAYCSYTPAMINCGDIIELDYSNTEVTISSPDAPELECYWLVKAPEGERLQLDFNDFDVRGTFGSCIDDLEVRYVRPGQPGVTFCGRKWEKTTISINNTIHMRFSTHGDSPSRFTATIKLVRDADLCYEASDRGVTYDGDVSFTRDFEPCLPWHEVTHCEVHPFQTDKLSALLEGNKCRNPDEGTGFMPWCYTKAENCIRNYCDVCLVGKRYDRVDNCGELKAAGDCNIEQCAKTCADEYPQPKVPIKAIGVSCGAPGPAPDGSPVDVTKDSFAVGEAIKYQCEYGDTFRWKYCLTSGQWSAMGTACSECPEGFTLNPNYNKCYLFSNIKKSADDAAMFCQAKGAVLAFPETEEENVYLRSTGTSSIILGITDKVMEGKFTTAAGDPLNYSKWAEGEPNNYRGKEDCTEMRMDSDWYDLRCTRSTRHFVCQTKMTPLRDCLDFSDKCVSLFKLNPAMCKKFPDFAEEDCRYTCGFCGLENAPTCTVDTPGAADGAATTLTRGMSMEFYCEKGYTPFSGDAVRGCLADGSLTGTPLECLKDCPQGWSINIDTMHCYKMFNIPKNFSAAEADCEETQGTLATALDEKEQTFVSSLKGATEKIWLGLSDTTVEGKFRWANGLLLSYSNWKKGEPNDHGSFGEDCVQMDADGKWKDSNCNDHDLKYICKIPLEVFDEYSWFWSKMRTGISALENAFG</sequence>
<evidence type="ECO:0000259" key="14">
    <source>
        <dbReference type="PROSITE" id="PS01180"/>
    </source>
</evidence>
<dbReference type="PROSITE" id="PS01180">
    <property type="entry name" value="CUB"/>
    <property type="match status" value="1"/>
</dbReference>
<evidence type="ECO:0000256" key="3">
    <source>
        <dbReference type="ARBA" id="ARBA00022723"/>
    </source>
</evidence>
<evidence type="ECO:0000256" key="13">
    <source>
        <dbReference type="RuleBase" id="RU361183"/>
    </source>
</evidence>
<feature type="domain" description="Sushi" evidence="17">
    <location>
        <begin position="823"/>
        <end position="880"/>
    </location>
</feature>
<keyword evidence="5" id="KW-0430">Lectin</keyword>
<evidence type="ECO:0000256" key="4">
    <source>
        <dbReference type="ARBA" id="ARBA00022729"/>
    </source>
</evidence>
<dbReference type="SMART" id="SM00235">
    <property type="entry name" value="ZnMc"/>
    <property type="match status" value="1"/>
</dbReference>
<dbReference type="GO" id="GO:0004222">
    <property type="term" value="F:metalloendopeptidase activity"/>
    <property type="evidence" value="ECO:0007669"/>
    <property type="project" value="UniProtKB-UniRule"/>
</dbReference>
<feature type="domain" description="CUB" evidence="14">
    <location>
        <begin position="584"/>
        <end position="692"/>
    </location>
</feature>
<dbReference type="Gene3D" id="3.40.390.10">
    <property type="entry name" value="Collagenase (Catalytic Domain)"/>
    <property type="match status" value="1"/>
</dbReference>
<dbReference type="Pfam" id="PF00051">
    <property type="entry name" value="Kringle"/>
    <property type="match status" value="1"/>
</dbReference>
<dbReference type="EMBL" id="RQTK01001141">
    <property type="protein sequence ID" value="RUS71917.1"/>
    <property type="molecule type" value="Genomic_DNA"/>
</dbReference>
<dbReference type="SUPFAM" id="SSF57535">
    <property type="entry name" value="Complement control module/SCR domain"/>
    <property type="match status" value="1"/>
</dbReference>
<comment type="caution">
    <text evidence="19">The sequence shown here is derived from an EMBL/GenBank/DDBJ whole genome shotgun (WGS) entry which is preliminary data.</text>
</comment>
<dbReference type="GO" id="GO:0008270">
    <property type="term" value="F:zinc ion binding"/>
    <property type="evidence" value="ECO:0007669"/>
    <property type="project" value="UniProtKB-UniRule"/>
</dbReference>
<dbReference type="InterPro" id="IPR035914">
    <property type="entry name" value="Sperma_CUB_dom_sf"/>
</dbReference>
<dbReference type="SMART" id="SM00130">
    <property type="entry name" value="KR"/>
    <property type="match status" value="1"/>
</dbReference>
<keyword evidence="20" id="KW-1185">Reference proteome</keyword>
<dbReference type="CDD" id="cd00041">
    <property type="entry name" value="CUB"/>
    <property type="match status" value="1"/>
</dbReference>
<evidence type="ECO:0000256" key="11">
    <source>
        <dbReference type="PROSITE-ProRule" id="PRU00302"/>
    </source>
</evidence>
<dbReference type="Gene3D" id="3.10.100.10">
    <property type="entry name" value="Mannose-Binding Protein A, subunit A"/>
    <property type="match status" value="2"/>
</dbReference>
<dbReference type="AlphaFoldDB" id="A0A433SRR6"/>
<dbReference type="InterPro" id="IPR001304">
    <property type="entry name" value="C-type_lectin-like"/>
</dbReference>
<dbReference type="CDD" id="cd00037">
    <property type="entry name" value="CLECT"/>
    <property type="match status" value="1"/>
</dbReference>
<dbReference type="InterPro" id="IPR006026">
    <property type="entry name" value="Peptidase_Metallo"/>
</dbReference>
<dbReference type="PROSITE" id="PS50923">
    <property type="entry name" value="SUSHI"/>
    <property type="match status" value="1"/>
</dbReference>
<feature type="binding site" evidence="12">
    <location>
        <position position="240"/>
    </location>
    <ligand>
        <name>Zn(2+)</name>
        <dbReference type="ChEBI" id="CHEBI:29105"/>
        <note>catalytic</note>
    </ligand>
</feature>
<comment type="caution">
    <text evidence="10">Lacks conserved residue(s) required for the propagation of feature annotation.</text>
</comment>
<dbReference type="InterPro" id="IPR016186">
    <property type="entry name" value="C-type_lectin-like/link_sf"/>
</dbReference>
<feature type="chain" id="PRO_5018819629" description="Metalloendopeptidase" evidence="13">
    <location>
        <begin position="28"/>
        <end position="1264"/>
    </location>
</feature>
<dbReference type="PROSITE" id="PS51257">
    <property type="entry name" value="PROKAR_LIPOPROTEIN"/>
    <property type="match status" value="1"/>
</dbReference>
<dbReference type="Pfam" id="PF00431">
    <property type="entry name" value="CUB"/>
    <property type="match status" value="1"/>
</dbReference>
<evidence type="ECO:0000256" key="7">
    <source>
        <dbReference type="ARBA" id="ARBA00022833"/>
    </source>
</evidence>
<dbReference type="Pfam" id="PF00084">
    <property type="entry name" value="Sushi"/>
    <property type="match status" value="1"/>
</dbReference>
<dbReference type="Gene3D" id="2.60.120.290">
    <property type="entry name" value="Spermadhesin, CUB domain"/>
    <property type="match status" value="1"/>
</dbReference>
<dbReference type="EC" id="3.4.24.-" evidence="13"/>
<name>A0A433SRR6_ELYCH</name>
<dbReference type="PRINTS" id="PR00480">
    <property type="entry name" value="ASTACIN"/>
</dbReference>
<feature type="signal peptide" evidence="13">
    <location>
        <begin position="1"/>
        <end position="27"/>
    </location>
</feature>
<feature type="binding site" evidence="12">
    <location>
        <position position="230"/>
    </location>
    <ligand>
        <name>Zn(2+)</name>
        <dbReference type="ChEBI" id="CHEBI:29105"/>
        <note>catalytic</note>
    </ligand>
</feature>
<proteinExistence type="predicted"/>
<dbReference type="Gene3D" id="2.10.70.10">
    <property type="entry name" value="Complement Module, domain 1"/>
    <property type="match status" value="1"/>
</dbReference>
<evidence type="ECO:0000259" key="16">
    <source>
        <dbReference type="PROSITE" id="PS50070"/>
    </source>
</evidence>
<evidence type="ECO:0000256" key="8">
    <source>
        <dbReference type="ARBA" id="ARBA00023049"/>
    </source>
</evidence>
<dbReference type="PROSITE" id="PS50041">
    <property type="entry name" value="C_TYPE_LECTIN_2"/>
    <property type="match status" value="2"/>
</dbReference>
<dbReference type="InterPro" id="IPR035976">
    <property type="entry name" value="Sushi/SCR/CCP_sf"/>
</dbReference>
<dbReference type="GO" id="GO:0006508">
    <property type="term" value="P:proteolysis"/>
    <property type="evidence" value="ECO:0007669"/>
    <property type="project" value="UniProtKB-KW"/>
</dbReference>
<evidence type="ECO:0000256" key="2">
    <source>
        <dbReference type="ARBA" id="ARBA00022670"/>
    </source>
</evidence>
<keyword evidence="3 12" id="KW-0479">Metal-binding</keyword>
<dbReference type="SUPFAM" id="SSF49854">
    <property type="entry name" value="Spermadhesin, CUB domain"/>
    <property type="match status" value="1"/>
</dbReference>
<feature type="domain" description="Kringle" evidence="16">
    <location>
        <begin position="704"/>
        <end position="789"/>
    </location>
</feature>
<dbReference type="PANTHER" id="PTHR22799:SF6">
    <property type="entry name" value="C-TYPE LECTIN DOMAIN FAMILY 4 MEMBER M-LIKE"/>
    <property type="match status" value="1"/>
</dbReference>
<feature type="binding site" evidence="12">
    <location>
        <position position="234"/>
    </location>
    <ligand>
        <name>Zn(2+)</name>
        <dbReference type="ChEBI" id="CHEBI:29105"/>
        <note>catalytic</note>
    </ligand>
</feature>
<dbReference type="InterPro" id="IPR000859">
    <property type="entry name" value="CUB_dom"/>
</dbReference>
<evidence type="ECO:0000259" key="15">
    <source>
        <dbReference type="PROSITE" id="PS50041"/>
    </source>
</evidence>
<dbReference type="Pfam" id="PF00059">
    <property type="entry name" value="Lectin_C"/>
    <property type="match status" value="2"/>
</dbReference>
<dbReference type="InterPro" id="IPR000001">
    <property type="entry name" value="Kringle"/>
</dbReference>
<feature type="active site" evidence="12">
    <location>
        <position position="231"/>
    </location>
</feature>
<accession>A0A433SRR6</accession>
<dbReference type="Pfam" id="PF16977">
    <property type="entry name" value="ApeC"/>
    <property type="match status" value="1"/>
</dbReference>
<evidence type="ECO:0000256" key="1">
    <source>
        <dbReference type="ARBA" id="ARBA00022572"/>
    </source>
</evidence>
<evidence type="ECO:0000259" key="17">
    <source>
        <dbReference type="PROSITE" id="PS50923"/>
    </source>
</evidence>
<evidence type="ECO:0000313" key="20">
    <source>
        <dbReference type="Proteomes" id="UP000271974"/>
    </source>
</evidence>
<organism evidence="19 20">
    <name type="scientific">Elysia chlorotica</name>
    <name type="common">Eastern emerald elysia</name>
    <name type="synonym">Sea slug</name>
    <dbReference type="NCBI Taxonomy" id="188477"/>
    <lineage>
        <taxon>Eukaryota</taxon>
        <taxon>Metazoa</taxon>
        <taxon>Spiralia</taxon>
        <taxon>Lophotrochozoa</taxon>
        <taxon>Mollusca</taxon>
        <taxon>Gastropoda</taxon>
        <taxon>Heterobranchia</taxon>
        <taxon>Euthyneura</taxon>
        <taxon>Panpulmonata</taxon>
        <taxon>Sacoglossa</taxon>
        <taxon>Placobranchoidea</taxon>
        <taxon>Plakobranchidae</taxon>
        <taxon>Elysia</taxon>
    </lineage>
</organism>
<dbReference type="InterPro" id="IPR001506">
    <property type="entry name" value="Peptidase_M12A"/>
</dbReference>
<evidence type="ECO:0000256" key="12">
    <source>
        <dbReference type="PROSITE-ProRule" id="PRU01211"/>
    </source>
</evidence>
<gene>
    <name evidence="19" type="ORF">EGW08_020330</name>
</gene>
<dbReference type="PROSITE" id="PS51864">
    <property type="entry name" value="ASTACIN"/>
    <property type="match status" value="1"/>
</dbReference>
<dbReference type="SMART" id="SM00034">
    <property type="entry name" value="CLECT"/>
    <property type="match status" value="2"/>
</dbReference>
<keyword evidence="11" id="KW-0768">Sushi</keyword>
<feature type="domain" description="Peptidase M12A" evidence="18">
    <location>
        <begin position="122"/>
        <end position="329"/>
    </location>
</feature>
<dbReference type="GO" id="GO:0030246">
    <property type="term" value="F:carbohydrate binding"/>
    <property type="evidence" value="ECO:0007669"/>
    <property type="project" value="UniProtKB-KW"/>
</dbReference>
<dbReference type="InterPro" id="IPR031569">
    <property type="entry name" value="ApeC"/>
</dbReference>
<dbReference type="InterPro" id="IPR013806">
    <property type="entry name" value="Kringle-like"/>
</dbReference>
<dbReference type="Proteomes" id="UP000271974">
    <property type="component" value="Unassembled WGS sequence"/>
</dbReference>
<dbReference type="GO" id="GO:0008083">
    <property type="term" value="F:growth factor activity"/>
    <property type="evidence" value="ECO:0007669"/>
    <property type="project" value="TreeGrafter"/>
</dbReference>
<dbReference type="SUPFAM" id="SSF57440">
    <property type="entry name" value="Kringle-like"/>
    <property type="match status" value="1"/>
</dbReference>
<dbReference type="InterPro" id="IPR016187">
    <property type="entry name" value="CTDL_fold"/>
</dbReference>
<evidence type="ECO:0000256" key="9">
    <source>
        <dbReference type="ARBA" id="ARBA00023157"/>
    </source>
</evidence>
<dbReference type="GO" id="GO:0005615">
    <property type="term" value="C:extracellular space"/>
    <property type="evidence" value="ECO:0007669"/>
    <property type="project" value="TreeGrafter"/>
</dbReference>